<gene>
    <name evidence="1" type="ORF">BCR26_17550</name>
</gene>
<protein>
    <submittedName>
        <fullName evidence="1">Uncharacterized protein</fullName>
    </submittedName>
</protein>
<keyword evidence="2" id="KW-1185">Reference proteome</keyword>
<dbReference type="Proteomes" id="UP000095256">
    <property type="component" value="Unassembled WGS sequence"/>
</dbReference>
<proteinExistence type="predicted"/>
<dbReference type="OrthoDB" id="2187794at2"/>
<dbReference type="RefSeq" id="WP_069699897.1">
    <property type="nucleotide sequence ID" value="NZ_JAGGMA010000063.1"/>
</dbReference>
<evidence type="ECO:0000313" key="2">
    <source>
        <dbReference type="Proteomes" id="UP000095256"/>
    </source>
</evidence>
<comment type="caution">
    <text evidence="1">The sequence shown here is derived from an EMBL/GenBank/DDBJ whole genome shotgun (WGS) entry which is preliminary data.</text>
</comment>
<sequence>MNNEKTSEFQTDNKQPIKKICYQDIYALHVLLEQLTSWNETLSLLEKFFSDEKRPVNKQQIVKNYYACSKVFSAFHGDFKKIITSMELQIEALRTTEKI</sequence>
<dbReference type="EMBL" id="MIEK01000059">
    <property type="protein sequence ID" value="OEH81130.1"/>
    <property type="molecule type" value="Genomic_DNA"/>
</dbReference>
<dbReference type="AlphaFoldDB" id="A0A1E5KTE0"/>
<name>A0A1E5KTE0_9ENTE</name>
<reference evidence="1 2" key="1">
    <citation type="submission" date="2016-09" db="EMBL/GenBank/DDBJ databases">
        <authorList>
            <person name="Capua I."/>
            <person name="De Benedictis P."/>
            <person name="Joannis T."/>
            <person name="Lombin L.H."/>
            <person name="Cattoli G."/>
        </authorList>
    </citation>
    <scope>NUCLEOTIDE SEQUENCE [LARGE SCALE GENOMIC DNA]</scope>
    <source>
        <strain evidence="1 2">LMG 25899</strain>
    </source>
</reference>
<evidence type="ECO:0000313" key="1">
    <source>
        <dbReference type="EMBL" id="OEH81130.1"/>
    </source>
</evidence>
<accession>A0A1E5KTE0</accession>
<organism evidence="1 2">
    <name type="scientific">Enterococcus rivorum</name>
    <dbReference type="NCBI Taxonomy" id="762845"/>
    <lineage>
        <taxon>Bacteria</taxon>
        <taxon>Bacillati</taxon>
        <taxon>Bacillota</taxon>
        <taxon>Bacilli</taxon>
        <taxon>Lactobacillales</taxon>
        <taxon>Enterococcaceae</taxon>
        <taxon>Enterococcus</taxon>
    </lineage>
</organism>